<dbReference type="Gene3D" id="1.10.240.10">
    <property type="entry name" value="Tyrosyl-Transfer RNA Synthetase"/>
    <property type="match status" value="1"/>
</dbReference>
<evidence type="ECO:0000256" key="3">
    <source>
        <dbReference type="ARBA" id="ARBA00022741"/>
    </source>
</evidence>
<dbReference type="InterPro" id="IPR024109">
    <property type="entry name" value="Trp-tRNA-ligase_bac-type"/>
</dbReference>
<reference evidence="10 11" key="1">
    <citation type="submission" date="2017-10" db="EMBL/GenBank/DDBJ databases">
        <title>The draft genome sequence of Lewinella nigricans NBRC 102662.</title>
        <authorList>
            <person name="Wang K."/>
        </authorList>
    </citation>
    <scope>NUCLEOTIDE SEQUENCE [LARGE SCALE GENOMIC DNA]</scope>
    <source>
        <strain evidence="10 11">NBRC 102662</strain>
    </source>
</reference>
<keyword evidence="3 8" id="KW-0547">Nucleotide-binding</keyword>
<feature type="binding site" evidence="8">
    <location>
        <position position="188"/>
    </location>
    <ligand>
        <name>ATP</name>
        <dbReference type="ChEBI" id="CHEBI:30616"/>
    </ligand>
</feature>
<comment type="subcellular location">
    <subcellularLocation>
        <location evidence="8">Cytoplasm</location>
    </subcellularLocation>
</comment>
<dbReference type="HAMAP" id="MF_00140_B">
    <property type="entry name" value="Trp_tRNA_synth_B"/>
    <property type="match status" value="1"/>
</dbReference>
<dbReference type="NCBIfam" id="TIGR00233">
    <property type="entry name" value="trpS"/>
    <property type="match status" value="1"/>
</dbReference>
<sequence length="335" mass="37798">MKKRVLSGIQPTGNLHFGRYFGAVKNWVTMQDEYEAVYCVVDYHAMTMPFVPAKLRANSWELATNLLAVGIKPENLFIQSLVPEHTELGWIMNCFASYGQLTRMTQFKDKSAQTQEKTGESFISAGLFDYPVLQAADILIYKADYVPVGKDQEQHLEFTRNIAQRFNNQVGKEYFVLPEPLYTEIPKVMSTADPTRKMSASLGEKHNIDVFADEKRIRKQVRSAVTDTGETPEGEMSPGVENLFSLLRAAEKQDVHDSLMGDYNSGNLRYVDLKDAVGDALVELSTGFRERKAELNADKKAVKNLVKASSAEIRKRAQQTVKEVKELIGLLNVRF</sequence>
<keyword evidence="5 8" id="KW-0648">Protein biosynthesis</keyword>
<dbReference type="GO" id="GO:0006436">
    <property type="term" value="P:tryptophanyl-tRNA aminoacylation"/>
    <property type="evidence" value="ECO:0007669"/>
    <property type="project" value="UniProtKB-UniRule"/>
</dbReference>
<keyword evidence="8" id="KW-0963">Cytoplasm</keyword>
<name>A0A2D0NIQ7_FLAN2</name>
<comment type="caution">
    <text evidence="10">The sequence shown here is derived from an EMBL/GenBank/DDBJ whole genome shotgun (WGS) entry which is preliminary data.</text>
</comment>
<dbReference type="AlphaFoldDB" id="A0A2D0NIQ7"/>
<comment type="similarity">
    <text evidence="1 8 9">Belongs to the class-I aminoacyl-tRNA synthetase family.</text>
</comment>
<accession>A0A2D0NIQ7</accession>
<keyword evidence="6 8" id="KW-0030">Aminoacyl-tRNA synthetase</keyword>
<dbReference type="PRINTS" id="PR01039">
    <property type="entry name" value="TRNASYNTHTRP"/>
</dbReference>
<dbReference type="Gene3D" id="3.40.50.620">
    <property type="entry name" value="HUPs"/>
    <property type="match status" value="1"/>
</dbReference>
<dbReference type="PANTHER" id="PTHR43766">
    <property type="entry name" value="TRYPTOPHAN--TRNA LIGASE, MITOCHONDRIAL"/>
    <property type="match status" value="1"/>
</dbReference>
<evidence type="ECO:0000256" key="9">
    <source>
        <dbReference type="RuleBase" id="RU363036"/>
    </source>
</evidence>
<dbReference type="InterPro" id="IPR014729">
    <property type="entry name" value="Rossmann-like_a/b/a_fold"/>
</dbReference>
<dbReference type="InterPro" id="IPR002306">
    <property type="entry name" value="Trp-tRNA-ligase"/>
</dbReference>
<feature type="binding site" evidence="8">
    <location>
        <begin position="10"/>
        <end position="12"/>
    </location>
    <ligand>
        <name>ATP</name>
        <dbReference type="ChEBI" id="CHEBI:30616"/>
    </ligand>
</feature>
<dbReference type="SUPFAM" id="SSF52374">
    <property type="entry name" value="Nucleotidylyl transferase"/>
    <property type="match status" value="1"/>
</dbReference>
<dbReference type="CDD" id="cd00806">
    <property type="entry name" value="TrpRS_core"/>
    <property type="match status" value="1"/>
</dbReference>
<dbReference type="GO" id="GO:0005524">
    <property type="term" value="F:ATP binding"/>
    <property type="evidence" value="ECO:0007669"/>
    <property type="project" value="UniProtKB-UniRule"/>
</dbReference>
<evidence type="ECO:0000256" key="5">
    <source>
        <dbReference type="ARBA" id="ARBA00022917"/>
    </source>
</evidence>
<dbReference type="RefSeq" id="WP_099148448.1">
    <property type="nucleotide sequence ID" value="NZ_PDUD01000002.1"/>
</dbReference>
<keyword evidence="2 8" id="KW-0436">Ligase</keyword>
<feature type="binding site" evidence="8">
    <location>
        <position position="137"/>
    </location>
    <ligand>
        <name>L-tryptophan</name>
        <dbReference type="ChEBI" id="CHEBI:57912"/>
    </ligand>
</feature>
<dbReference type="InterPro" id="IPR002305">
    <property type="entry name" value="aa-tRNA-synth_Ic"/>
</dbReference>
<keyword evidence="11" id="KW-1185">Reference proteome</keyword>
<evidence type="ECO:0000256" key="1">
    <source>
        <dbReference type="ARBA" id="ARBA00005594"/>
    </source>
</evidence>
<dbReference type="PANTHER" id="PTHR43766:SF1">
    <property type="entry name" value="TRYPTOPHAN--TRNA LIGASE, MITOCHONDRIAL"/>
    <property type="match status" value="1"/>
</dbReference>
<keyword evidence="4 8" id="KW-0067">ATP-binding</keyword>
<comment type="catalytic activity">
    <reaction evidence="7 8">
        <text>tRNA(Trp) + L-tryptophan + ATP = L-tryptophyl-tRNA(Trp) + AMP + diphosphate + H(+)</text>
        <dbReference type="Rhea" id="RHEA:24080"/>
        <dbReference type="Rhea" id="RHEA-COMP:9671"/>
        <dbReference type="Rhea" id="RHEA-COMP:9705"/>
        <dbReference type="ChEBI" id="CHEBI:15378"/>
        <dbReference type="ChEBI" id="CHEBI:30616"/>
        <dbReference type="ChEBI" id="CHEBI:33019"/>
        <dbReference type="ChEBI" id="CHEBI:57912"/>
        <dbReference type="ChEBI" id="CHEBI:78442"/>
        <dbReference type="ChEBI" id="CHEBI:78535"/>
        <dbReference type="ChEBI" id="CHEBI:456215"/>
        <dbReference type="EC" id="6.1.1.2"/>
    </reaction>
</comment>
<evidence type="ECO:0000256" key="6">
    <source>
        <dbReference type="ARBA" id="ARBA00023146"/>
    </source>
</evidence>
<evidence type="ECO:0000313" key="11">
    <source>
        <dbReference type="Proteomes" id="UP000223913"/>
    </source>
</evidence>
<evidence type="ECO:0000256" key="7">
    <source>
        <dbReference type="ARBA" id="ARBA00049929"/>
    </source>
</evidence>
<gene>
    <name evidence="8 10" type="primary">trpS</name>
    <name evidence="10" type="ORF">CRP01_02685</name>
</gene>
<comment type="subunit">
    <text evidence="8">Homodimer.</text>
</comment>
<evidence type="ECO:0000256" key="2">
    <source>
        <dbReference type="ARBA" id="ARBA00022598"/>
    </source>
</evidence>
<evidence type="ECO:0000313" key="10">
    <source>
        <dbReference type="EMBL" id="PHN08246.1"/>
    </source>
</evidence>
<dbReference type="EMBL" id="PDUD01000002">
    <property type="protein sequence ID" value="PHN08246.1"/>
    <property type="molecule type" value="Genomic_DNA"/>
</dbReference>
<dbReference type="GO" id="GO:0005829">
    <property type="term" value="C:cytosol"/>
    <property type="evidence" value="ECO:0007669"/>
    <property type="project" value="TreeGrafter"/>
</dbReference>
<evidence type="ECO:0000256" key="8">
    <source>
        <dbReference type="HAMAP-Rule" id="MF_00140"/>
    </source>
</evidence>
<dbReference type="EC" id="6.1.1.2" evidence="8"/>
<dbReference type="Pfam" id="PF00579">
    <property type="entry name" value="tRNA-synt_1b"/>
    <property type="match status" value="1"/>
</dbReference>
<dbReference type="OrthoDB" id="9801042at2"/>
<comment type="caution">
    <text evidence="8">Lacks conserved residue(s) required for the propagation of feature annotation.</text>
</comment>
<feature type="binding site" evidence="8">
    <location>
        <begin position="149"/>
        <end position="151"/>
    </location>
    <ligand>
        <name>ATP</name>
        <dbReference type="ChEBI" id="CHEBI:30616"/>
    </ligand>
</feature>
<evidence type="ECO:0000256" key="4">
    <source>
        <dbReference type="ARBA" id="ARBA00022840"/>
    </source>
</evidence>
<dbReference type="InterPro" id="IPR050203">
    <property type="entry name" value="Trp-tRNA_synthetase"/>
</dbReference>
<comment type="function">
    <text evidence="8">Catalyzes the attachment of tryptophan to tRNA(Trp).</text>
</comment>
<organism evidence="10 11">
    <name type="scientific">Flavilitoribacter nigricans (strain ATCC 23147 / DSM 23189 / NBRC 102662 / NCIMB 1420 / SS-2)</name>
    <name type="common">Lewinella nigricans</name>
    <dbReference type="NCBI Taxonomy" id="1122177"/>
    <lineage>
        <taxon>Bacteria</taxon>
        <taxon>Pseudomonadati</taxon>
        <taxon>Bacteroidota</taxon>
        <taxon>Saprospiria</taxon>
        <taxon>Saprospirales</taxon>
        <taxon>Lewinellaceae</taxon>
        <taxon>Flavilitoribacter</taxon>
    </lineage>
</organism>
<proteinExistence type="inferred from homology"/>
<dbReference type="GO" id="GO:0004830">
    <property type="term" value="F:tryptophan-tRNA ligase activity"/>
    <property type="evidence" value="ECO:0007669"/>
    <property type="project" value="UniProtKB-UniRule"/>
</dbReference>
<protein>
    <recommendedName>
        <fullName evidence="8">Tryptophan--tRNA ligase</fullName>
        <ecNumber evidence="8">6.1.1.2</ecNumber>
    </recommendedName>
    <alternativeName>
        <fullName evidence="8">Tryptophanyl-tRNA synthetase</fullName>
        <shortName evidence="8">TrpRS</shortName>
    </alternativeName>
</protein>
<dbReference type="Proteomes" id="UP000223913">
    <property type="component" value="Unassembled WGS sequence"/>
</dbReference>